<dbReference type="STRING" id="240159.A0A4U5VVU5"/>
<protein>
    <submittedName>
        <fullName evidence="2">Diamine acetyltransferase 1</fullName>
    </submittedName>
</protein>
<proteinExistence type="predicted"/>
<accession>A0A4U5VVU5</accession>
<gene>
    <name evidence="2" type="ORF">D9C73_027089</name>
</gene>
<evidence type="ECO:0000313" key="2">
    <source>
        <dbReference type="EMBL" id="TKS92924.1"/>
    </source>
</evidence>
<dbReference type="AlphaFoldDB" id="A0A4U5VVU5"/>
<organism evidence="2 3">
    <name type="scientific">Collichthys lucidus</name>
    <name type="common">Big head croaker</name>
    <name type="synonym">Sciaena lucida</name>
    <dbReference type="NCBI Taxonomy" id="240159"/>
    <lineage>
        <taxon>Eukaryota</taxon>
        <taxon>Metazoa</taxon>
        <taxon>Chordata</taxon>
        <taxon>Craniata</taxon>
        <taxon>Vertebrata</taxon>
        <taxon>Euteleostomi</taxon>
        <taxon>Actinopterygii</taxon>
        <taxon>Neopterygii</taxon>
        <taxon>Teleostei</taxon>
        <taxon>Neoteleostei</taxon>
        <taxon>Acanthomorphata</taxon>
        <taxon>Eupercaria</taxon>
        <taxon>Sciaenidae</taxon>
        <taxon>Collichthys</taxon>
    </lineage>
</organism>
<feature type="compositionally biased region" description="Basic and acidic residues" evidence="1">
    <location>
        <begin position="1"/>
        <end position="18"/>
    </location>
</feature>
<keyword evidence="3" id="KW-1185">Reference proteome</keyword>
<sequence>MGQQCKDHPRETNRKDLEQDGFSKNPFFHSIIAEVPEYHKTKEGEFNTVYFTPYEDRLCTLLLFLQLLEKAQLGLAAGCNQLDFTDMGYHCMICEGEALQHLAQP</sequence>
<evidence type="ECO:0000313" key="3">
    <source>
        <dbReference type="Proteomes" id="UP000298787"/>
    </source>
</evidence>
<reference evidence="2 3" key="1">
    <citation type="submission" date="2019-01" db="EMBL/GenBank/DDBJ databases">
        <title>Genome Assembly of Collichthys lucidus.</title>
        <authorList>
            <person name="Cai M."/>
            <person name="Xiao S."/>
        </authorList>
    </citation>
    <scope>NUCLEOTIDE SEQUENCE [LARGE SCALE GENOMIC DNA]</scope>
    <source>
        <strain evidence="2">JT15FE1705JMU</strain>
        <tissue evidence="2">Muscle</tissue>
    </source>
</reference>
<dbReference type="Proteomes" id="UP000298787">
    <property type="component" value="Chromosome 24"/>
</dbReference>
<dbReference type="EMBL" id="CM014101">
    <property type="protein sequence ID" value="TKS92924.1"/>
    <property type="molecule type" value="Genomic_DNA"/>
</dbReference>
<dbReference type="GO" id="GO:0016740">
    <property type="term" value="F:transferase activity"/>
    <property type="evidence" value="ECO:0007669"/>
    <property type="project" value="UniProtKB-KW"/>
</dbReference>
<feature type="region of interest" description="Disordered" evidence="1">
    <location>
        <begin position="1"/>
        <end position="21"/>
    </location>
</feature>
<keyword evidence="2" id="KW-0808">Transferase</keyword>
<name>A0A4U5VVU5_COLLU</name>
<evidence type="ECO:0000256" key="1">
    <source>
        <dbReference type="SAM" id="MobiDB-lite"/>
    </source>
</evidence>